<dbReference type="Proteomes" id="UP000629098">
    <property type="component" value="Unassembled WGS sequence"/>
</dbReference>
<comment type="caution">
    <text evidence="2">The sequence shown here is derived from an EMBL/GenBank/DDBJ whole genome shotgun (WGS) entry which is preliminary data.</text>
</comment>
<evidence type="ECO:0000259" key="1">
    <source>
        <dbReference type="PROSITE" id="PS51186"/>
    </source>
</evidence>
<accession>A0A8J6XFC2</accession>
<dbReference type="PANTHER" id="PTHR42791">
    <property type="entry name" value="GNAT FAMILY ACETYLTRANSFERASE"/>
    <property type="match status" value="1"/>
</dbReference>
<evidence type="ECO:0000313" key="2">
    <source>
        <dbReference type="EMBL" id="MBD2772868.1"/>
    </source>
</evidence>
<dbReference type="AlphaFoldDB" id="A0A8J6XFC2"/>
<protein>
    <submittedName>
        <fullName evidence="2">N-acetyltransferase</fullName>
    </submittedName>
</protein>
<dbReference type="PROSITE" id="PS51186">
    <property type="entry name" value="GNAT"/>
    <property type="match status" value="1"/>
</dbReference>
<organism evidence="2 3">
    <name type="scientific">Iningainema tapete BLCC-T55</name>
    <dbReference type="NCBI Taxonomy" id="2748662"/>
    <lineage>
        <taxon>Bacteria</taxon>
        <taxon>Bacillati</taxon>
        <taxon>Cyanobacteriota</taxon>
        <taxon>Cyanophyceae</taxon>
        <taxon>Nostocales</taxon>
        <taxon>Scytonemataceae</taxon>
        <taxon>Iningainema tapete</taxon>
    </lineage>
</organism>
<keyword evidence="3" id="KW-1185">Reference proteome</keyword>
<evidence type="ECO:0000313" key="3">
    <source>
        <dbReference type="Proteomes" id="UP000629098"/>
    </source>
</evidence>
<sequence length="173" mass="19682">MLLRVQCDQRQVRLLLAPLVEGTGEAVELQRGKIAIAPEEQGACLWYPAEVEIFNEQFEQMLVEIVSIFSHFAGEESGKRFEHLIQKISNNEPKQTHCEVFFIGLKPSARGKGIGKILLQPVLDYADTKQVGCYLVSSNPRNISFYERHGFQKLCPIEISNSYSMTGMWRDEC</sequence>
<dbReference type="SUPFAM" id="SSF55729">
    <property type="entry name" value="Acyl-CoA N-acyltransferases (Nat)"/>
    <property type="match status" value="1"/>
</dbReference>
<feature type="domain" description="N-acetyltransferase" evidence="1">
    <location>
        <begin position="34"/>
        <end position="170"/>
    </location>
</feature>
<dbReference type="PANTHER" id="PTHR42791:SF1">
    <property type="entry name" value="N-ACETYLTRANSFERASE DOMAIN-CONTAINING PROTEIN"/>
    <property type="match status" value="1"/>
</dbReference>
<name>A0A8J6XFC2_9CYAN</name>
<dbReference type="InterPro" id="IPR052523">
    <property type="entry name" value="Trichothecene_AcTrans"/>
</dbReference>
<gene>
    <name evidence="2" type="ORF">ICL16_12485</name>
</gene>
<dbReference type="Gene3D" id="3.40.630.30">
    <property type="match status" value="1"/>
</dbReference>
<dbReference type="Pfam" id="PF00583">
    <property type="entry name" value="Acetyltransf_1"/>
    <property type="match status" value="1"/>
</dbReference>
<dbReference type="EMBL" id="JACXAE010000046">
    <property type="protein sequence ID" value="MBD2772868.1"/>
    <property type="molecule type" value="Genomic_DNA"/>
</dbReference>
<dbReference type="CDD" id="cd04301">
    <property type="entry name" value="NAT_SF"/>
    <property type="match status" value="1"/>
</dbReference>
<reference evidence="2" key="1">
    <citation type="submission" date="2020-09" db="EMBL/GenBank/DDBJ databases">
        <title>Iningainema tapete sp. nov. (Scytonemataceae, Cyanobacteria) from greenhouses in central Florida (USA) produces two types of nodularin with biosynthetic potential for microcystin-LR and anabaenopeptins.</title>
        <authorList>
            <person name="Berthold D.E."/>
            <person name="Lefler F.W."/>
            <person name="Huang I.-S."/>
            <person name="Abdulla H."/>
            <person name="Zimba P.V."/>
            <person name="Laughinghouse H.D. IV."/>
        </authorList>
    </citation>
    <scope>NUCLEOTIDE SEQUENCE</scope>
    <source>
        <strain evidence="2">BLCCT55</strain>
    </source>
</reference>
<dbReference type="InterPro" id="IPR016181">
    <property type="entry name" value="Acyl_CoA_acyltransferase"/>
</dbReference>
<proteinExistence type="predicted"/>
<dbReference type="GO" id="GO:0016747">
    <property type="term" value="F:acyltransferase activity, transferring groups other than amino-acyl groups"/>
    <property type="evidence" value="ECO:0007669"/>
    <property type="project" value="InterPro"/>
</dbReference>
<dbReference type="InterPro" id="IPR000182">
    <property type="entry name" value="GNAT_dom"/>
</dbReference>